<reference evidence="2" key="1">
    <citation type="submission" date="2011-03" db="EMBL/GenBank/DDBJ databases">
        <title>The genome sequence of Vavraia culicis strain floridensis.</title>
        <authorList>
            <consortium name="The Broad Institute Genome Sequencing Platform"/>
            <person name="Cuomo C."/>
            <person name="Becnel J."/>
            <person name="Sanscrainte N."/>
            <person name="Young S.K."/>
            <person name="Zeng Q."/>
            <person name="Gargeya S."/>
            <person name="Fitzgerald M."/>
            <person name="Haas B."/>
            <person name="Abouelleil A."/>
            <person name="Alvarado L."/>
            <person name="Arachchi H.M."/>
            <person name="Berlin A."/>
            <person name="Chapman S.B."/>
            <person name="Gearin G."/>
            <person name="Goldberg J."/>
            <person name="Griggs A."/>
            <person name="Gujja S."/>
            <person name="Hansen M."/>
            <person name="Heiman D."/>
            <person name="Howarth C."/>
            <person name="Larimer J."/>
            <person name="Lui A."/>
            <person name="MacDonald P.J.P."/>
            <person name="McCowen C."/>
            <person name="Montmayeur A."/>
            <person name="Murphy C."/>
            <person name="Neiman D."/>
            <person name="Pearson M."/>
            <person name="Priest M."/>
            <person name="Roberts A."/>
            <person name="Saif S."/>
            <person name="Shea T."/>
            <person name="Sisk P."/>
            <person name="Stolte C."/>
            <person name="Sykes S."/>
            <person name="Wortman J."/>
            <person name="Nusbaum C."/>
            <person name="Birren B."/>
        </authorList>
    </citation>
    <scope>NUCLEOTIDE SEQUENCE [LARGE SCALE GENOMIC DNA]</scope>
    <source>
        <strain evidence="2">floridensis</strain>
    </source>
</reference>
<protein>
    <submittedName>
        <fullName evidence="1">Uncharacterized protein</fullName>
    </submittedName>
</protein>
<evidence type="ECO:0000313" key="1">
    <source>
        <dbReference type="EMBL" id="ELA47049.1"/>
    </source>
</evidence>
<dbReference type="InParanoid" id="L2GTV4"/>
<accession>L2GTV4</accession>
<gene>
    <name evidence="1" type="ORF">VCUG_01494</name>
</gene>
<dbReference type="OrthoDB" id="10263741at2759"/>
<organism evidence="1 2">
    <name type="scientific">Vavraia culicis (isolate floridensis)</name>
    <name type="common">Microsporidian parasite</name>
    <dbReference type="NCBI Taxonomy" id="948595"/>
    <lineage>
        <taxon>Eukaryota</taxon>
        <taxon>Fungi</taxon>
        <taxon>Fungi incertae sedis</taxon>
        <taxon>Microsporidia</taxon>
        <taxon>Pleistophoridae</taxon>
        <taxon>Vavraia</taxon>
    </lineage>
</organism>
<keyword evidence="2" id="KW-1185">Reference proteome</keyword>
<dbReference type="EMBL" id="GL877426">
    <property type="protein sequence ID" value="ELA47049.1"/>
    <property type="molecule type" value="Genomic_DNA"/>
</dbReference>
<dbReference type="RefSeq" id="XP_008074513.1">
    <property type="nucleotide sequence ID" value="XM_008076322.1"/>
</dbReference>
<dbReference type="AlphaFoldDB" id="L2GTV4"/>
<sequence length="104" mass="11769">MFFIAASVHINQHILPLRVQLLNLVHNIALSRELSGIVALRVYASDQRGFPQCVKSRYTLAMRSLCIAGSDNKANGNMAQNCCFLRLRIVKALFFWKQRAEGFS</sequence>
<dbReference type="VEuPathDB" id="MicrosporidiaDB:VCUG_01494"/>
<dbReference type="HOGENOM" id="CLU_2252094_0_0_1"/>
<dbReference type="GeneID" id="19879372"/>
<dbReference type="Proteomes" id="UP000011081">
    <property type="component" value="Unassembled WGS sequence"/>
</dbReference>
<proteinExistence type="predicted"/>
<name>L2GTV4_VAVCU</name>
<evidence type="ECO:0000313" key="2">
    <source>
        <dbReference type="Proteomes" id="UP000011081"/>
    </source>
</evidence>